<feature type="region of interest" description="Disordered" evidence="1">
    <location>
        <begin position="382"/>
        <end position="407"/>
    </location>
</feature>
<feature type="compositionally biased region" description="Polar residues" evidence="1">
    <location>
        <begin position="552"/>
        <end position="561"/>
    </location>
</feature>
<dbReference type="AlphaFoldDB" id="A0A3N4IVW1"/>
<organism evidence="2 3">
    <name type="scientific">Ascobolus immersus RN42</name>
    <dbReference type="NCBI Taxonomy" id="1160509"/>
    <lineage>
        <taxon>Eukaryota</taxon>
        <taxon>Fungi</taxon>
        <taxon>Dikarya</taxon>
        <taxon>Ascomycota</taxon>
        <taxon>Pezizomycotina</taxon>
        <taxon>Pezizomycetes</taxon>
        <taxon>Pezizales</taxon>
        <taxon>Ascobolaceae</taxon>
        <taxon>Ascobolus</taxon>
    </lineage>
</organism>
<reference evidence="2 3" key="1">
    <citation type="journal article" date="2018" name="Nat. Ecol. Evol.">
        <title>Pezizomycetes genomes reveal the molecular basis of ectomycorrhizal truffle lifestyle.</title>
        <authorList>
            <person name="Murat C."/>
            <person name="Payen T."/>
            <person name="Noel B."/>
            <person name="Kuo A."/>
            <person name="Morin E."/>
            <person name="Chen J."/>
            <person name="Kohler A."/>
            <person name="Krizsan K."/>
            <person name="Balestrini R."/>
            <person name="Da Silva C."/>
            <person name="Montanini B."/>
            <person name="Hainaut M."/>
            <person name="Levati E."/>
            <person name="Barry K.W."/>
            <person name="Belfiori B."/>
            <person name="Cichocki N."/>
            <person name="Clum A."/>
            <person name="Dockter R.B."/>
            <person name="Fauchery L."/>
            <person name="Guy J."/>
            <person name="Iotti M."/>
            <person name="Le Tacon F."/>
            <person name="Lindquist E.A."/>
            <person name="Lipzen A."/>
            <person name="Malagnac F."/>
            <person name="Mello A."/>
            <person name="Molinier V."/>
            <person name="Miyauchi S."/>
            <person name="Poulain J."/>
            <person name="Riccioni C."/>
            <person name="Rubini A."/>
            <person name="Sitrit Y."/>
            <person name="Splivallo R."/>
            <person name="Traeger S."/>
            <person name="Wang M."/>
            <person name="Zifcakova L."/>
            <person name="Wipf D."/>
            <person name="Zambonelli A."/>
            <person name="Paolocci F."/>
            <person name="Nowrousian M."/>
            <person name="Ottonello S."/>
            <person name="Baldrian P."/>
            <person name="Spatafora J.W."/>
            <person name="Henrissat B."/>
            <person name="Nagy L.G."/>
            <person name="Aury J.M."/>
            <person name="Wincker P."/>
            <person name="Grigoriev I.V."/>
            <person name="Bonfante P."/>
            <person name="Martin F.M."/>
        </authorList>
    </citation>
    <scope>NUCLEOTIDE SEQUENCE [LARGE SCALE GENOMIC DNA]</scope>
    <source>
        <strain evidence="2 3">RN42</strain>
    </source>
</reference>
<accession>A0A3N4IVW1</accession>
<feature type="compositionally biased region" description="Polar residues" evidence="1">
    <location>
        <begin position="280"/>
        <end position="292"/>
    </location>
</feature>
<proteinExistence type="predicted"/>
<dbReference type="Proteomes" id="UP000275078">
    <property type="component" value="Unassembled WGS sequence"/>
</dbReference>
<feature type="region of interest" description="Disordered" evidence="1">
    <location>
        <begin position="107"/>
        <end position="265"/>
    </location>
</feature>
<evidence type="ECO:0000256" key="1">
    <source>
        <dbReference type="SAM" id="MobiDB-lite"/>
    </source>
</evidence>
<feature type="region of interest" description="Disordered" evidence="1">
    <location>
        <begin position="279"/>
        <end position="316"/>
    </location>
</feature>
<evidence type="ECO:0000313" key="2">
    <source>
        <dbReference type="EMBL" id="RPA85764.1"/>
    </source>
</evidence>
<keyword evidence="3" id="KW-1185">Reference proteome</keyword>
<name>A0A3N4IVW1_ASCIM</name>
<feature type="compositionally biased region" description="Low complexity" evidence="1">
    <location>
        <begin position="562"/>
        <end position="572"/>
    </location>
</feature>
<feature type="compositionally biased region" description="Polar residues" evidence="1">
    <location>
        <begin position="109"/>
        <end position="121"/>
    </location>
</feature>
<feature type="compositionally biased region" description="Polar residues" evidence="1">
    <location>
        <begin position="129"/>
        <end position="139"/>
    </location>
</feature>
<dbReference type="EMBL" id="ML119652">
    <property type="protein sequence ID" value="RPA85764.1"/>
    <property type="molecule type" value="Genomic_DNA"/>
</dbReference>
<feature type="region of interest" description="Disordered" evidence="1">
    <location>
        <begin position="530"/>
        <end position="572"/>
    </location>
</feature>
<protein>
    <submittedName>
        <fullName evidence="2">Uncharacterized protein</fullName>
    </submittedName>
</protein>
<evidence type="ECO:0000313" key="3">
    <source>
        <dbReference type="Proteomes" id="UP000275078"/>
    </source>
</evidence>
<feature type="compositionally biased region" description="Polar residues" evidence="1">
    <location>
        <begin position="15"/>
        <end position="31"/>
    </location>
</feature>
<feature type="compositionally biased region" description="Low complexity" evidence="1">
    <location>
        <begin position="187"/>
        <end position="201"/>
    </location>
</feature>
<gene>
    <name evidence="2" type="ORF">BJ508DRAFT_411746</name>
</gene>
<feature type="compositionally biased region" description="Basic residues" evidence="1">
    <location>
        <begin position="1"/>
        <end position="12"/>
    </location>
</feature>
<feature type="region of interest" description="Disordered" evidence="1">
    <location>
        <begin position="1"/>
        <end position="31"/>
    </location>
</feature>
<sequence length="751" mass="81855">MARKKSPPKHYGAKTETTPSRTSASLTPTTSKMETTQIHLGLESFPECYRDSLKKMQETFPNGDMVDFMVVLLNAAQGDVDLAVQYFARNYVWNPVEKKYQVQHGPETQILNEAQRISSRTRSSKKDSQLPQTATSQTRPAKANNPEGKEHGDEADATANRRQTRSTAHKLTPVPDQAPNTRKRTRSSASELASPSGSDSSISENQKRYQQFLKDQTRTKNTKRAQEDANAEADARKKTRHSRNGALEAPKQQTGRASKFGSPATKINELKKSGVEALRQTGQSTPDNSTGLSPGMARLGRLPQTPNFTPADIATGDEEPLAAPTATQYPQNIQLTPDPSEFPHMQPSTCLNFTPTNFLSTSTDTTSITEALIAGALPSSLPENIEKNKRSPSPTLEPATSIGEAPSEEGSIWAKINKVKLAETMKDIDEAWGAGWEDRFFNRVISTVQNAGNRVRVRGISRRPMSFAFAYELHKLATCGVDLDKLAVFLAEKYVSSRAGSQTLGVRYYLTVTDLTYASAHMDDLIGTGVGKPIHGSEKATDSAAKSLMTPPASQQSASNIDTTTSSSPPSTDDGFSILDPFINTTPTPTPTPPAHPSPCPSILLPQYQKTTNTLASLGRKVITTLATKPYTHAGLIDCIRSFFIVCERTMRRVYDVFVLHFRIVVKELERGTLGMAELAGAIEGIVVNTWENMLGCITTDIFLALAGDVWKVDVEATQEKVLNEGKKGVALVETIVRVGGIGELRGEDVL</sequence>